<keyword evidence="2 8" id="KW-0812">Transmembrane</keyword>
<feature type="transmembrane region" description="Helical" evidence="9">
    <location>
        <begin position="334"/>
        <end position="357"/>
    </location>
</feature>
<evidence type="ECO:0000256" key="8">
    <source>
        <dbReference type="RuleBase" id="RU000688"/>
    </source>
</evidence>
<feature type="transmembrane region" description="Helical" evidence="9">
    <location>
        <begin position="300"/>
        <end position="322"/>
    </location>
</feature>
<feature type="domain" description="G-protein coupled receptors family 1 profile" evidence="10">
    <location>
        <begin position="35"/>
        <end position="355"/>
    </location>
</feature>
<evidence type="ECO:0000256" key="6">
    <source>
        <dbReference type="ARBA" id="ARBA00023170"/>
    </source>
</evidence>
<evidence type="ECO:0000256" key="1">
    <source>
        <dbReference type="ARBA" id="ARBA00004141"/>
    </source>
</evidence>
<dbReference type="InterPro" id="IPR000276">
    <property type="entry name" value="GPCR_Rhodpsn"/>
</dbReference>
<dbReference type="GO" id="GO:0005886">
    <property type="term" value="C:plasma membrane"/>
    <property type="evidence" value="ECO:0007669"/>
    <property type="project" value="TreeGrafter"/>
</dbReference>
<evidence type="ECO:0000256" key="3">
    <source>
        <dbReference type="ARBA" id="ARBA00022989"/>
    </source>
</evidence>
<dbReference type="EMBL" id="SUNJ01013069">
    <property type="protein sequence ID" value="TPP57534.1"/>
    <property type="molecule type" value="Genomic_DNA"/>
</dbReference>
<dbReference type="AlphaFoldDB" id="A0A504Y8V2"/>
<feature type="transmembrane region" description="Helical" evidence="9">
    <location>
        <begin position="200"/>
        <end position="222"/>
    </location>
</feature>
<evidence type="ECO:0000259" key="10">
    <source>
        <dbReference type="PROSITE" id="PS50262"/>
    </source>
</evidence>
<dbReference type="STRING" id="46835.A0A504Y8V2"/>
<dbReference type="PANTHER" id="PTHR24243">
    <property type="entry name" value="G-PROTEIN COUPLED RECEPTOR"/>
    <property type="match status" value="1"/>
</dbReference>
<sequence length="388" mass="44490">MKKLNTYLKEGSTIAHDSPVWSYLAPWLILIGMAENSLALIVLSKKPFARLPSRITLMTLAVVDCLVLFFGLTTYWINTVFETSPAEWSEHWCKTLGFLTMTLSHMSSCLVALLSVERFFAVYRPNRRSRPSFDLVGTLVILFICTAVDLAQIPFINLKMNLNSTSGEGNIEPGIFTERHTYICTYTYEEEAFFIDIIDMLLLFGLPFTVILFCNFYIIYVIRTFTQSIKNLKRAVPHQPEINNLANKRVYPMSPEETSLSGSQKFSVRDSPERKTNPFWNALCGDTAGKHVRQMKTTIMLLWITFVFLIFNLPFAVVHLLRSIPQMPVTREMMLVWLGTYILVYVHNCLNFPIYVVTHSGFRTELKHMLCRTKPKSTISTTGLETRA</sequence>
<reference evidence="11 12" key="1">
    <citation type="submission" date="2019-04" db="EMBL/GenBank/DDBJ databases">
        <title>Annotation for the trematode Fasciola gigantica.</title>
        <authorList>
            <person name="Choi Y.-J."/>
        </authorList>
    </citation>
    <scope>NUCLEOTIDE SEQUENCE [LARGE SCALE GENOMIC DNA]</scope>
    <source>
        <strain evidence="11">Uganda_cow_1</strain>
    </source>
</reference>
<dbReference type="OrthoDB" id="9983318at2759"/>
<keyword evidence="6 8" id="KW-0675">Receptor</keyword>
<evidence type="ECO:0000256" key="2">
    <source>
        <dbReference type="ARBA" id="ARBA00022692"/>
    </source>
</evidence>
<evidence type="ECO:0000256" key="9">
    <source>
        <dbReference type="SAM" id="Phobius"/>
    </source>
</evidence>
<comment type="subcellular location">
    <subcellularLocation>
        <location evidence="1">Membrane</location>
        <topology evidence="1">Multi-pass membrane protein</topology>
    </subcellularLocation>
</comment>
<evidence type="ECO:0000256" key="7">
    <source>
        <dbReference type="ARBA" id="ARBA00023224"/>
    </source>
</evidence>
<keyword evidence="4 8" id="KW-0297">G-protein coupled receptor</keyword>
<dbReference type="Pfam" id="PF00001">
    <property type="entry name" value="7tm_1"/>
    <property type="match status" value="1"/>
</dbReference>
<dbReference type="PROSITE" id="PS50262">
    <property type="entry name" value="G_PROTEIN_RECEP_F1_2"/>
    <property type="match status" value="1"/>
</dbReference>
<dbReference type="PANTHER" id="PTHR24243:SF230">
    <property type="entry name" value="G-PROTEIN COUPLED RECEPTORS FAMILY 1 PROFILE DOMAIN-CONTAINING PROTEIN"/>
    <property type="match status" value="1"/>
</dbReference>
<comment type="similarity">
    <text evidence="8">Belongs to the G-protein coupled receptor 1 family.</text>
</comment>
<evidence type="ECO:0000313" key="12">
    <source>
        <dbReference type="Proteomes" id="UP000316759"/>
    </source>
</evidence>
<dbReference type="InterPro" id="IPR017452">
    <property type="entry name" value="GPCR_Rhodpsn_7TM"/>
</dbReference>
<accession>A0A504Y8V2</accession>
<dbReference type="GO" id="GO:0004930">
    <property type="term" value="F:G protein-coupled receptor activity"/>
    <property type="evidence" value="ECO:0007669"/>
    <property type="project" value="UniProtKB-KW"/>
</dbReference>
<comment type="caution">
    <text evidence="11">The sequence shown here is derived from an EMBL/GenBank/DDBJ whole genome shotgun (WGS) entry which is preliminary data.</text>
</comment>
<feature type="transmembrane region" description="Helical" evidence="9">
    <location>
        <begin position="55"/>
        <end position="77"/>
    </location>
</feature>
<keyword evidence="12" id="KW-1185">Reference proteome</keyword>
<feature type="transmembrane region" description="Helical" evidence="9">
    <location>
        <begin position="97"/>
        <end position="121"/>
    </location>
</feature>
<feature type="transmembrane region" description="Helical" evidence="9">
    <location>
        <begin position="133"/>
        <end position="156"/>
    </location>
</feature>
<protein>
    <recommendedName>
        <fullName evidence="10">G-protein coupled receptors family 1 profile domain-containing protein</fullName>
    </recommendedName>
</protein>
<feature type="transmembrane region" description="Helical" evidence="9">
    <location>
        <begin position="20"/>
        <end position="43"/>
    </location>
</feature>
<dbReference type="Proteomes" id="UP000316759">
    <property type="component" value="Unassembled WGS sequence"/>
</dbReference>
<evidence type="ECO:0000256" key="5">
    <source>
        <dbReference type="ARBA" id="ARBA00023136"/>
    </source>
</evidence>
<keyword evidence="3 9" id="KW-1133">Transmembrane helix</keyword>
<dbReference type="SUPFAM" id="SSF81321">
    <property type="entry name" value="Family A G protein-coupled receptor-like"/>
    <property type="match status" value="1"/>
</dbReference>
<dbReference type="PRINTS" id="PR00237">
    <property type="entry name" value="GPCRRHODOPSN"/>
</dbReference>
<gene>
    <name evidence="11" type="ORF">FGIG_05046</name>
</gene>
<keyword evidence="5 9" id="KW-0472">Membrane</keyword>
<evidence type="ECO:0000256" key="4">
    <source>
        <dbReference type="ARBA" id="ARBA00023040"/>
    </source>
</evidence>
<dbReference type="Gene3D" id="1.20.1070.10">
    <property type="entry name" value="Rhodopsin 7-helix transmembrane proteins"/>
    <property type="match status" value="1"/>
</dbReference>
<keyword evidence="7 8" id="KW-0807">Transducer</keyword>
<name>A0A504Y8V2_FASGI</name>
<organism evidence="11 12">
    <name type="scientific">Fasciola gigantica</name>
    <name type="common">Giant liver fluke</name>
    <dbReference type="NCBI Taxonomy" id="46835"/>
    <lineage>
        <taxon>Eukaryota</taxon>
        <taxon>Metazoa</taxon>
        <taxon>Spiralia</taxon>
        <taxon>Lophotrochozoa</taxon>
        <taxon>Platyhelminthes</taxon>
        <taxon>Trematoda</taxon>
        <taxon>Digenea</taxon>
        <taxon>Plagiorchiida</taxon>
        <taxon>Echinostomata</taxon>
        <taxon>Echinostomatoidea</taxon>
        <taxon>Fasciolidae</taxon>
        <taxon>Fasciola</taxon>
    </lineage>
</organism>
<evidence type="ECO:0000313" key="11">
    <source>
        <dbReference type="EMBL" id="TPP57534.1"/>
    </source>
</evidence>
<dbReference type="PROSITE" id="PS00237">
    <property type="entry name" value="G_PROTEIN_RECEP_F1_1"/>
    <property type="match status" value="1"/>
</dbReference>
<proteinExistence type="inferred from homology"/>